<sequence length="122" mass="13972">MRHVAVSDPRGSIAYSDLGVERILALDDNVGEVERLIDDWLGELLSYDDGHGTDLVPTLATYLDLGGRYDDTARELSVHRNTLRYRFGRIAEISDHDLADVDTRLNLHLALRAWRFRRAPRR</sequence>
<evidence type="ECO:0000313" key="2">
    <source>
        <dbReference type="EMBL" id="PUA79072.1"/>
    </source>
</evidence>
<organism evidence="2 3">
    <name type="scientific">Nocardioides currus</name>
    <dbReference type="NCBI Taxonomy" id="2133958"/>
    <lineage>
        <taxon>Bacteria</taxon>
        <taxon>Bacillati</taxon>
        <taxon>Actinomycetota</taxon>
        <taxon>Actinomycetes</taxon>
        <taxon>Propionibacteriales</taxon>
        <taxon>Nocardioidaceae</taxon>
        <taxon>Nocardioides</taxon>
    </lineage>
</organism>
<comment type="caution">
    <text evidence="2">The sequence shown here is derived from an EMBL/GenBank/DDBJ whole genome shotgun (WGS) entry which is preliminary data.</text>
</comment>
<dbReference type="Pfam" id="PF13556">
    <property type="entry name" value="HTH_30"/>
    <property type="match status" value="1"/>
</dbReference>
<name>A0A2R7YRR2_9ACTN</name>
<dbReference type="InterPro" id="IPR025736">
    <property type="entry name" value="PucR_C-HTH_dom"/>
</dbReference>
<proteinExistence type="predicted"/>
<reference evidence="2 3" key="1">
    <citation type="submission" date="2018-03" db="EMBL/GenBank/DDBJ databases">
        <authorList>
            <person name="Keele B.F."/>
        </authorList>
    </citation>
    <scope>NUCLEOTIDE SEQUENCE [LARGE SCALE GENOMIC DNA]</scope>
    <source>
        <strain evidence="2 3">IB-3</strain>
    </source>
</reference>
<evidence type="ECO:0000259" key="1">
    <source>
        <dbReference type="Pfam" id="PF13556"/>
    </source>
</evidence>
<keyword evidence="3" id="KW-1185">Reference proteome</keyword>
<accession>A0A2R7YRR2</accession>
<dbReference type="EMBL" id="PYXZ01000013">
    <property type="protein sequence ID" value="PUA79072.1"/>
    <property type="molecule type" value="Genomic_DNA"/>
</dbReference>
<protein>
    <recommendedName>
        <fullName evidence="1">PucR C-terminal helix-turn-helix domain-containing protein</fullName>
    </recommendedName>
</protein>
<dbReference type="InterPro" id="IPR051448">
    <property type="entry name" value="CdaR-like_regulators"/>
</dbReference>
<feature type="domain" description="PucR C-terminal helix-turn-helix" evidence="1">
    <location>
        <begin position="55"/>
        <end position="113"/>
    </location>
</feature>
<dbReference type="Gene3D" id="1.10.10.2840">
    <property type="entry name" value="PucR C-terminal helix-turn-helix domain"/>
    <property type="match status" value="1"/>
</dbReference>
<dbReference type="OrthoDB" id="33973at2"/>
<dbReference type="Proteomes" id="UP000244867">
    <property type="component" value="Unassembled WGS sequence"/>
</dbReference>
<dbReference type="PANTHER" id="PTHR33744">
    <property type="entry name" value="CARBOHYDRATE DIACID REGULATOR"/>
    <property type="match status" value="1"/>
</dbReference>
<dbReference type="AlphaFoldDB" id="A0A2R7YRR2"/>
<gene>
    <name evidence="2" type="ORF">C7S10_21625</name>
</gene>
<evidence type="ECO:0000313" key="3">
    <source>
        <dbReference type="Proteomes" id="UP000244867"/>
    </source>
</evidence>
<dbReference type="PANTHER" id="PTHR33744:SF1">
    <property type="entry name" value="DNA-BINDING TRANSCRIPTIONAL ACTIVATOR ADER"/>
    <property type="match status" value="1"/>
</dbReference>
<dbReference type="InterPro" id="IPR042070">
    <property type="entry name" value="PucR_C-HTH_sf"/>
</dbReference>